<feature type="chain" id="PRO_5003477717" description="DUF4995 domain-containing protein" evidence="3">
    <location>
        <begin position="22"/>
        <end position="411"/>
    </location>
</feature>
<proteinExistence type="inferred from homology"/>
<keyword evidence="3" id="KW-0732">Signal</keyword>
<comment type="similarity">
    <text evidence="2">Belongs to the glycosyl hydrolase 88 family.</text>
</comment>
<dbReference type="eggNOG" id="COG4225">
    <property type="taxonomic scope" value="Bacteria"/>
</dbReference>
<dbReference type="HOGENOM" id="CLU_027158_0_0_10"/>
<reference evidence="4 5" key="1">
    <citation type="submission" date="2011-08" db="EMBL/GenBank/DDBJ databases">
        <title>The Genome Sequence of Alistipes indistinctus YIT 12060.</title>
        <authorList>
            <consortium name="The Broad Institute Genome Sequencing Platform"/>
            <person name="Earl A."/>
            <person name="Ward D."/>
            <person name="Feldgarden M."/>
            <person name="Gevers D."/>
            <person name="Morotomi M."/>
            <person name="Young S.K."/>
            <person name="Zeng Q."/>
            <person name="Gargeya S."/>
            <person name="Fitzgerald M."/>
            <person name="Haas B."/>
            <person name="Abouelleil A."/>
            <person name="Alvarado L."/>
            <person name="Arachchi H.M."/>
            <person name="Berlin A."/>
            <person name="Brown A."/>
            <person name="Chapman S.B."/>
            <person name="Chen Z."/>
            <person name="Dunbar C."/>
            <person name="Freedman E."/>
            <person name="Gearin G."/>
            <person name="Gellesch M."/>
            <person name="Goldberg J."/>
            <person name="Griggs A."/>
            <person name="Gujja S."/>
            <person name="Heiman D."/>
            <person name="Howarth C."/>
            <person name="Larson L."/>
            <person name="Lui A."/>
            <person name="MacDonald P.J.P."/>
            <person name="Montmayeur A."/>
            <person name="Murphy C."/>
            <person name="Neiman D."/>
            <person name="Pearson M."/>
            <person name="Priest M."/>
            <person name="Roberts A."/>
            <person name="Saif S."/>
            <person name="Shea T."/>
            <person name="Shenoy N."/>
            <person name="Sisk P."/>
            <person name="Stolte C."/>
            <person name="Sykes S."/>
            <person name="Wortman J."/>
            <person name="Nusbaum C."/>
            <person name="Birren B."/>
        </authorList>
    </citation>
    <scope>NUCLEOTIDE SEQUENCE [LARGE SCALE GENOMIC DNA]</scope>
    <source>
        <strain evidence="4 5">YIT 12060</strain>
    </source>
</reference>
<dbReference type="InterPro" id="IPR052369">
    <property type="entry name" value="UG_Glycosaminoglycan_Hydrolase"/>
</dbReference>
<evidence type="ECO:0000256" key="3">
    <source>
        <dbReference type="SAM" id="SignalP"/>
    </source>
</evidence>
<dbReference type="PROSITE" id="PS51257">
    <property type="entry name" value="PROKAR_LIPOPROTEIN"/>
    <property type="match status" value="1"/>
</dbReference>
<evidence type="ECO:0000313" key="5">
    <source>
        <dbReference type="Proteomes" id="UP000006008"/>
    </source>
</evidence>
<organism evidence="4 5">
    <name type="scientific">Alistipes indistinctus YIT 12060</name>
    <dbReference type="NCBI Taxonomy" id="742725"/>
    <lineage>
        <taxon>Bacteria</taxon>
        <taxon>Pseudomonadati</taxon>
        <taxon>Bacteroidota</taxon>
        <taxon>Bacteroidia</taxon>
        <taxon>Bacteroidales</taxon>
        <taxon>Rikenellaceae</taxon>
        <taxon>Alistipes</taxon>
    </lineage>
</organism>
<accession>G5H7Z6</accession>
<dbReference type="OrthoDB" id="428577at2"/>
<evidence type="ECO:0008006" key="6">
    <source>
        <dbReference type="Google" id="ProtNLM"/>
    </source>
</evidence>
<dbReference type="PANTHER" id="PTHR36845:SF1">
    <property type="entry name" value="HYDROLASE, PUTATIVE (AFU_ORTHOLOGUE AFUA_7G05090)-RELATED"/>
    <property type="match status" value="1"/>
</dbReference>
<dbReference type="InterPro" id="IPR012341">
    <property type="entry name" value="6hp_glycosidase-like_sf"/>
</dbReference>
<feature type="signal peptide" evidence="3">
    <location>
        <begin position="1"/>
        <end position="21"/>
    </location>
</feature>
<sequence length="411" mass="46189">MKTIVYTGLAALALCVTAAFYACSPKESPVQSDFDFAGSQLRIALQTADSIRSAQGKTLAELPSPRNIEPDGSMRLVDPTDWCSGFFPGELWYMYEYTGDDFWKQQAEAYTGALESQQTNRGTHDIGFMMYCSYGNGERLAPNDRYKEVLLESARSLASRFNPTTGCIRSWDNWGPDFPWQYPVIIDNMMNLELLFWAARESGDSTFYKIAVTHADTTMKNHFRPDYSSFHVVDYDTLSGKVLGRQTHQGYADSSAWARGQAWGLYGYTVCYRETKDPKYLTQAENIAGLIFSNKNMPEDLIPYWDYDAPGIPDEPRDVSAATVAASALYELSTFSADSVKYRAWADRIIDTLSANYLVLPGTMHGFLLRSSTGHKPGGTEIDVPIVYADYYFLEALLRKQRLERGKPVNG</sequence>
<dbReference type="InterPro" id="IPR008928">
    <property type="entry name" value="6-hairpin_glycosidase_sf"/>
</dbReference>
<dbReference type="Gene3D" id="1.50.10.10">
    <property type="match status" value="1"/>
</dbReference>
<comment type="caution">
    <text evidence="4">The sequence shown here is derived from an EMBL/GenBank/DDBJ whole genome shotgun (WGS) entry which is preliminary data.</text>
</comment>
<protein>
    <recommendedName>
        <fullName evidence="6">DUF4995 domain-containing protein</fullName>
    </recommendedName>
</protein>
<dbReference type="PANTHER" id="PTHR36845">
    <property type="entry name" value="HYDROLASE, PUTATIVE (AFU_ORTHOLOGUE AFUA_7G05090)-RELATED"/>
    <property type="match status" value="1"/>
</dbReference>
<keyword evidence="1" id="KW-0378">Hydrolase</keyword>
<evidence type="ECO:0000256" key="1">
    <source>
        <dbReference type="ARBA" id="ARBA00022801"/>
    </source>
</evidence>
<evidence type="ECO:0000313" key="4">
    <source>
        <dbReference type="EMBL" id="EHB92595.1"/>
    </source>
</evidence>
<gene>
    <name evidence="4" type="ORF">HMPREF9450_00799</name>
</gene>
<dbReference type="PATRIC" id="fig|742725.3.peg.852"/>
<dbReference type="GeneID" id="92816186"/>
<dbReference type="GO" id="GO:0000272">
    <property type="term" value="P:polysaccharide catabolic process"/>
    <property type="evidence" value="ECO:0007669"/>
    <property type="project" value="TreeGrafter"/>
</dbReference>
<keyword evidence="5" id="KW-1185">Reference proteome</keyword>
<dbReference type="STRING" id="742725.HMPREF9450_00799"/>
<dbReference type="SUPFAM" id="SSF48208">
    <property type="entry name" value="Six-hairpin glycosidases"/>
    <property type="match status" value="1"/>
</dbReference>
<evidence type="ECO:0000256" key="2">
    <source>
        <dbReference type="ARBA" id="ARBA00038358"/>
    </source>
</evidence>
<dbReference type="RefSeq" id="WP_009133605.1">
    <property type="nucleotide sequence ID" value="NZ_CP102250.1"/>
</dbReference>
<dbReference type="Proteomes" id="UP000006008">
    <property type="component" value="Unassembled WGS sequence"/>
</dbReference>
<dbReference type="AlphaFoldDB" id="G5H7Z6"/>
<dbReference type="GO" id="GO:0052757">
    <property type="term" value="F:chondroitin hydrolase activity"/>
    <property type="evidence" value="ECO:0007669"/>
    <property type="project" value="TreeGrafter"/>
</dbReference>
<dbReference type="EMBL" id="ADLD01000009">
    <property type="protein sequence ID" value="EHB92595.1"/>
    <property type="molecule type" value="Genomic_DNA"/>
</dbReference>
<name>G5H7Z6_9BACT</name>